<dbReference type="SMART" id="SM00409">
    <property type="entry name" value="IG"/>
    <property type="match status" value="1"/>
</dbReference>
<dbReference type="PANTHER" id="PTHR25465">
    <property type="entry name" value="B-BOX DOMAIN CONTAINING"/>
    <property type="match status" value="1"/>
</dbReference>
<dbReference type="AlphaFoldDB" id="A0A3P9AUD9"/>
<dbReference type="PROSITE" id="PS50835">
    <property type="entry name" value="IG_LIKE"/>
    <property type="match status" value="1"/>
</dbReference>
<dbReference type="SUPFAM" id="SSF48726">
    <property type="entry name" value="Immunoglobulin"/>
    <property type="match status" value="1"/>
</dbReference>
<evidence type="ECO:0000256" key="3">
    <source>
        <dbReference type="ARBA" id="ARBA00022771"/>
    </source>
</evidence>
<dbReference type="Gene3D" id="2.60.120.920">
    <property type="match status" value="1"/>
</dbReference>
<keyword evidence="4" id="KW-0862">Zinc</keyword>
<name>A0A3P9AUD9_9CICH</name>
<evidence type="ECO:0000256" key="4">
    <source>
        <dbReference type="ARBA" id="ARBA00022833"/>
    </source>
</evidence>
<evidence type="ECO:0008006" key="10">
    <source>
        <dbReference type="Google" id="ProtNLM"/>
    </source>
</evidence>
<dbReference type="InterPro" id="IPR003879">
    <property type="entry name" value="Butyrophylin_SPRY"/>
</dbReference>
<dbReference type="Pfam" id="PF07686">
    <property type="entry name" value="V-set"/>
    <property type="match status" value="1"/>
</dbReference>
<keyword evidence="2" id="KW-0479">Metal-binding</keyword>
<dbReference type="InterPro" id="IPR043136">
    <property type="entry name" value="B30.2/SPRY_sf"/>
</dbReference>
<dbReference type="PROSITE" id="PS50188">
    <property type="entry name" value="B302_SPRY"/>
    <property type="match status" value="1"/>
</dbReference>
<dbReference type="SUPFAM" id="SSF49899">
    <property type="entry name" value="Concanavalin A-like lectins/glucanases"/>
    <property type="match status" value="1"/>
</dbReference>
<dbReference type="GO" id="GO:0008270">
    <property type="term" value="F:zinc ion binding"/>
    <property type="evidence" value="ECO:0007669"/>
    <property type="project" value="UniProtKB-KW"/>
</dbReference>
<dbReference type="InterPro" id="IPR006574">
    <property type="entry name" value="PRY"/>
</dbReference>
<dbReference type="GO" id="GO:0005737">
    <property type="term" value="C:cytoplasm"/>
    <property type="evidence" value="ECO:0007669"/>
    <property type="project" value="UniProtKB-ARBA"/>
</dbReference>
<feature type="region of interest" description="Disordered" evidence="5">
    <location>
        <begin position="137"/>
        <end position="163"/>
    </location>
</feature>
<dbReference type="InterPro" id="IPR007110">
    <property type="entry name" value="Ig-like_dom"/>
</dbReference>
<dbReference type="InterPro" id="IPR036179">
    <property type="entry name" value="Ig-like_dom_sf"/>
</dbReference>
<evidence type="ECO:0000256" key="2">
    <source>
        <dbReference type="ARBA" id="ARBA00022723"/>
    </source>
</evidence>
<dbReference type="Gene3D" id="2.60.40.10">
    <property type="entry name" value="Immunoglobulins"/>
    <property type="match status" value="1"/>
</dbReference>
<dbReference type="CDD" id="cd16040">
    <property type="entry name" value="SPRY_PRY_SNTX"/>
    <property type="match status" value="1"/>
</dbReference>
<evidence type="ECO:0000313" key="9">
    <source>
        <dbReference type="Proteomes" id="UP000265160"/>
    </source>
</evidence>
<dbReference type="InterPro" id="IPR003599">
    <property type="entry name" value="Ig_sub"/>
</dbReference>
<dbReference type="InterPro" id="IPR013106">
    <property type="entry name" value="Ig_V-set"/>
</dbReference>
<feature type="domain" description="B30.2/SPRY" evidence="6">
    <location>
        <begin position="219"/>
        <end position="412"/>
    </location>
</feature>
<dbReference type="SMART" id="SM00449">
    <property type="entry name" value="SPRY"/>
    <property type="match status" value="1"/>
</dbReference>
<dbReference type="InterPro" id="IPR003877">
    <property type="entry name" value="SPRY_dom"/>
</dbReference>
<dbReference type="InterPro" id="IPR013320">
    <property type="entry name" value="ConA-like_dom_sf"/>
</dbReference>
<proteinExistence type="inferred from homology"/>
<dbReference type="InterPro" id="IPR013783">
    <property type="entry name" value="Ig-like_fold"/>
</dbReference>
<dbReference type="Pfam" id="PF13765">
    <property type="entry name" value="PRY"/>
    <property type="match status" value="1"/>
</dbReference>
<feature type="compositionally biased region" description="Polar residues" evidence="5">
    <location>
        <begin position="137"/>
        <end position="150"/>
    </location>
</feature>
<dbReference type="Ensembl" id="ENSMZET00005001381.1">
    <property type="protein sequence ID" value="ENSMZEP00005001291.1"/>
    <property type="gene ID" value="ENSMZEG00005001073.1"/>
</dbReference>
<comment type="similarity">
    <text evidence="1">Belongs to the immunoglobulin superfamily. BTN/MOG family.</text>
</comment>
<evidence type="ECO:0000259" key="6">
    <source>
        <dbReference type="PROSITE" id="PS50188"/>
    </source>
</evidence>
<keyword evidence="9" id="KW-1185">Reference proteome</keyword>
<keyword evidence="3" id="KW-0863">Zinc-finger</keyword>
<dbReference type="SMART" id="SM00589">
    <property type="entry name" value="PRY"/>
    <property type="match status" value="1"/>
</dbReference>
<dbReference type="PANTHER" id="PTHR25465:SF5">
    <property type="entry name" value="E3 UBIQUITIN_ISG15 LIGASE TRIM25-RELATED"/>
    <property type="match status" value="1"/>
</dbReference>
<dbReference type="GeneTree" id="ENSGT01150000286922"/>
<dbReference type="InterPro" id="IPR001870">
    <property type="entry name" value="B30.2/SPRY"/>
</dbReference>
<dbReference type="Pfam" id="PF00622">
    <property type="entry name" value="SPRY"/>
    <property type="match status" value="1"/>
</dbReference>
<sequence>LNIKDSLKSAGCPISSQSWHIYISASFIVCLQTFQNPDEVITVKQGEDVTLQCWGFTDAPIELLEWSRPELTDYVWYYREQRSYEKYQHPCYKGRVKLRDPDMKNGDVSVILKNVTFNDAGRYECFVGTRRTRNKRSSISVRVEQTTKDTSGGGNTERENRDVGGNMEREKWRVGQIAAIVIMSSLLAVCSTHENTTLVCSSVINRHIIHPVLKRWMSAPLYNYDPKTRAGFLKYSCEITLDPNTAYTHLLLSDGQRKATFMKQKQSCSDHPDRFNVYYQVLSRESLTGRCYWEVEWRGGGIRVAVAYKNISRAGDSDECFFGNNDKSWALRCDNNSYIFCHNNVRTVLSGPWSSRVGVYLDHRAGILSFYSVSEAMTLLHRVQTTFTQPLHAGLCLYGDGDTPPHMWTSHFGLSRPQYNILLYKGLISTYEDIILPLFYKNIKRMSSYVGLIFLRKQKSGNSKKGHPVPISLNSKEKLKNAMKELES</sequence>
<dbReference type="InterPro" id="IPR051051">
    <property type="entry name" value="E3_ubiq-ligase_TRIM/RNF"/>
</dbReference>
<accession>A0A3P9AUD9</accession>
<protein>
    <recommendedName>
        <fullName evidence="10">Ig-like domain-containing protein</fullName>
    </recommendedName>
</protein>
<evidence type="ECO:0000256" key="5">
    <source>
        <dbReference type="SAM" id="MobiDB-lite"/>
    </source>
</evidence>
<feature type="domain" description="Ig-like" evidence="7">
    <location>
        <begin position="13"/>
        <end position="140"/>
    </location>
</feature>
<reference evidence="8" key="1">
    <citation type="submission" date="2025-08" db="UniProtKB">
        <authorList>
            <consortium name="Ensembl"/>
        </authorList>
    </citation>
    <scope>IDENTIFICATION</scope>
</reference>
<organism evidence="8 9">
    <name type="scientific">Maylandia zebra</name>
    <name type="common">zebra mbuna</name>
    <dbReference type="NCBI Taxonomy" id="106582"/>
    <lineage>
        <taxon>Eukaryota</taxon>
        <taxon>Metazoa</taxon>
        <taxon>Chordata</taxon>
        <taxon>Craniata</taxon>
        <taxon>Vertebrata</taxon>
        <taxon>Euteleostomi</taxon>
        <taxon>Actinopterygii</taxon>
        <taxon>Neopterygii</taxon>
        <taxon>Teleostei</taxon>
        <taxon>Neoteleostei</taxon>
        <taxon>Acanthomorphata</taxon>
        <taxon>Ovalentaria</taxon>
        <taxon>Cichlomorphae</taxon>
        <taxon>Cichliformes</taxon>
        <taxon>Cichlidae</taxon>
        <taxon>African cichlids</taxon>
        <taxon>Pseudocrenilabrinae</taxon>
        <taxon>Haplochromini</taxon>
        <taxon>Maylandia</taxon>
        <taxon>Maylandia zebra complex</taxon>
    </lineage>
</organism>
<reference evidence="8" key="2">
    <citation type="submission" date="2025-09" db="UniProtKB">
        <authorList>
            <consortium name="Ensembl"/>
        </authorList>
    </citation>
    <scope>IDENTIFICATION</scope>
</reference>
<dbReference type="Proteomes" id="UP000265160">
    <property type="component" value="Unplaced"/>
</dbReference>
<evidence type="ECO:0000259" key="7">
    <source>
        <dbReference type="PROSITE" id="PS50835"/>
    </source>
</evidence>
<dbReference type="PRINTS" id="PR01407">
    <property type="entry name" value="BUTYPHLNCDUF"/>
</dbReference>
<evidence type="ECO:0000256" key="1">
    <source>
        <dbReference type="ARBA" id="ARBA00007591"/>
    </source>
</evidence>
<evidence type="ECO:0000313" key="8">
    <source>
        <dbReference type="Ensembl" id="ENSMZEP00005001291.1"/>
    </source>
</evidence>